<sequence length="74" mass="7780">MISVLEAGFKGYDGESQVGNLQFRWALLDSIAYLHGIPLKGMNGDVANAVADDLGILKEVDIPADGMSWAGGTV</sequence>
<evidence type="ECO:0000313" key="1">
    <source>
        <dbReference type="EMBL" id="KAK7857977.1"/>
    </source>
</evidence>
<organism evidence="1">
    <name type="scientific">Quercus suber</name>
    <name type="common">Cork oak</name>
    <dbReference type="NCBI Taxonomy" id="58331"/>
    <lineage>
        <taxon>Eukaryota</taxon>
        <taxon>Viridiplantae</taxon>
        <taxon>Streptophyta</taxon>
        <taxon>Embryophyta</taxon>
        <taxon>Tracheophyta</taxon>
        <taxon>Spermatophyta</taxon>
        <taxon>Magnoliopsida</taxon>
        <taxon>eudicotyledons</taxon>
        <taxon>Gunneridae</taxon>
        <taxon>Pentapetalae</taxon>
        <taxon>rosids</taxon>
        <taxon>fabids</taxon>
        <taxon>Fagales</taxon>
        <taxon>Fagaceae</taxon>
        <taxon>Quercus</taxon>
    </lineage>
</organism>
<reference evidence="1" key="2">
    <citation type="journal article" date="2018" name="Sci. Data">
        <title>The draft genome sequence of cork oak.</title>
        <authorList>
            <person name="Ramos A.M."/>
            <person name="Usie A."/>
            <person name="Barbosa P."/>
            <person name="Barros P.M."/>
            <person name="Capote T."/>
            <person name="Chaves I."/>
            <person name="Simoes F."/>
            <person name="Abreu I."/>
            <person name="Carrasquinho I."/>
            <person name="Faro C."/>
            <person name="Guimaraes J.B."/>
            <person name="Mendonca D."/>
            <person name="Nobrega F."/>
            <person name="Rodrigues L."/>
            <person name="Saibo N.J.M."/>
            <person name="Varela M.C."/>
            <person name="Egas C."/>
            <person name="Matos J."/>
            <person name="Miguel C.M."/>
            <person name="Oliveira M.M."/>
            <person name="Ricardo C.P."/>
            <person name="Goncalves S."/>
        </authorList>
    </citation>
    <scope>NUCLEOTIDE SEQUENCE [LARGE SCALE GENOMIC DNA]</scope>
    <source>
        <strain evidence="1">HL8</strain>
    </source>
</reference>
<proteinExistence type="predicted"/>
<reference evidence="1" key="1">
    <citation type="submission" date="2017-12" db="EMBL/GenBank/DDBJ databases">
        <authorList>
            <person name="Barbosa P."/>
            <person name="Usie A."/>
            <person name="Ramos A.M."/>
        </authorList>
    </citation>
    <scope>NUCLEOTIDE SEQUENCE</scope>
    <source>
        <strain evidence="1">HL8</strain>
        <tissue evidence="1">Leaves</tissue>
    </source>
</reference>
<comment type="caution">
    <text evidence="1">The sequence shown here is derived from an EMBL/GenBank/DDBJ whole genome shotgun (WGS) entry which is preliminary data.</text>
</comment>
<name>A0AAW0M330_QUESU</name>
<protein>
    <submittedName>
        <fullName evidence="1">Uncharacterized protein</fullName>
    </submittedName>
</protein>
<accession>A0AAW0M330</accession>
<dbReference type="EMBL" id="PKMF04000022">
    <property type="protein sequence ID" value="KAK7857977.1"/>
    <property type="molecule type" value="Genomic_DNA"/>
</dbReference>
<dbReference type="AlphaFoldDB" id="A0AAW0M330"/>
<gene>
    <name evidence="1" type="ORF">CFP56_014462</name>
</gene>
<reference evidence="1" key="3">
    <citation type="submission" date="2023-07" db="EMBL/GenBank/DDBJ databases">
        <title>An improved reference 1 genome and first organelle genomes of Quercus suber.</title>
        <authorList>
            <consortium name="Genosuber Consortium"/>
            <person name="Usie A."/>
            <person name="Serra O."/>
            <person name="Barros P."/>
        </authorList>
    </citation>
    <scope>NUCLEOTIDE SEQUENCE</scope>
    <source>
        <strain evidence="1">HL8</strain>
        <tissue evidence="1">Leaves</tissue>
    </source>
</reference>